<evidence type="ECO:0000313" key="2">
    <source>
        <dbReference type="Proteomes" id="UP000660024"/>
    </source>
</evidence>
<sequence length="206" mass="24222">MSHFKSDLHKESILSEFLDAQYIEANLNMFRIKDLSLQHKGVDLIFYRDAALSFKIDEKAQLHYLNKGLPTFALEIDYLKDEIQKKGWLFNTHKITEIYAFIFSIYLKNNLTELKKVDDILSCDLIFVNRLRLINELSLLGINHDLCKAKSKQLRMDLESSKLEHPSGFNFQISRHLEEQPVNLIVRKSFLEKIGQQYLFKAKIKN</sequence>
<dbReference type="Proteomes" id="UP000660024">
    <property type="component" value="Unassembled WGS sequence"/>
</dbReference>
<protein>
    <submittedName>
        <fullName evidence="1">Uncharacterized protein</fullName>
    </submittedName>
</protein>
<keyword evidence="2" id="KW-1185">Reference proteome</keyword>
<proteinExistence type="predicted"/>
<organism evidence="1 2">
    <name type="scientific">Pedobacter segetis</name>
    <dbReference type="NCBI Taxonomy" id="2793069"/>
    <lineage>
        <taxon>Bacteria</taxon>
        <taxon>Pseudomonadati</taxon>
        <taxon>Bacteroidota</taxon>
        <taxon>Sphingobacteriia</taxon>
        <taxon>Sphingobacteriales</taxon>
        <taxon>Sphingobacteriaceae</taxon>
        <taxon>Pedobacter</taxon>
    </lineage>
</organism>
<evidence type="ECO:0000313" key="1">
    <source>
        <dbReference type="EMBL" id="MBK0384195.1"/>
    </source>
</evidence>
<name>A0ABS1BMS7_9SPHI</name>
<dbReference type="EMBL" id="JAEHFY010000024">
    <property type="protein sequence ID" value="MBK0384195.1"/>
    <property type="molecule type" value="Genomic_DNA"/>
</dbReference>
<gene>
    <name evidence="1" type="ORF">I5M32_14600</name>
</gene>
<comment type="caution">
    <text evidence="1">The sequence shown here is derived from an EMBL/GenBank/DDBJ whole genome shotgun (WGS) entry which is preliminary data.</text>
</comment>
<dbReference type="RefSeq" id="WP_200587675.1">
    <property type="nucleotide sequence ID" value="NZ_JAEHFY010000024.1"/>
</dbReference>
<reference evidence="1 2" key="1">
    <citation type="submission" date="2020-12" db="EMBL/GenBank/DDBJ databases">
        <title>Bacterial novel species Pedobacter sp. SD-b isolated from soil.</title>
        <authorList>
            <person name="Jung H.-Y."/>
        </authorList>
    </citation>
    <scope>NUCLEOTIDE SEQUENCE [LARGE SCALE GENOMIC DNA]</scope>
    <source>
        <strain evidence="1 2">SD-b</strain>
    </source>
</reference>
<accession>A0ABS1BMS7</accession>